<dbReference type="EMBL" id="PSQE01000004">
    <property type="protein sequence ID" value="RHN59078.1"/>
    <property type="molecule type" value="Genomic_DNA"/>
</dbReference>
<comment type="caution">
    <text evidence="1">The sequence shown here is derived from an EMBL/GenBank/DDBJ whole genome shotgun (WGS) entry which is preliminary data.</text>
</comment>
<protein>
    <submittedName>
        <fullName evidence="1">Uncharacterized protein</fullName>
    </submittedName>
</protein>
<dbReference type="AlphaFoldDB" id="A0A396I2T3"/>
<dbReference type="Proteomes" id="UP000265566">
    <property type="component" value="Chromosome 4"/>
</dbReference>
<sequence length="85" mass="10216">MNHLDPSDHKLTHLIFLFDLSDISQQHKHNPHSFSKHLKYDFSHHFCEFHQLQRNQHQINQINKKIKARTKKSSFFAKTNSPKQV</sequence>
<accession>A0A396I2T3</accession>
<organism evidence="1">
    <name type="scientific">Medicago truncatula</name>
    <name type="common">Barrel medic</name>
    <name type="synonym">Medicago tribuloides</name>
    <dbReference type="NCBI Taxonomy" id="3880"/>
    <lineage>
        <taxon>Eukaryota</taxon>
        <taxon>Viridiplantae</taxon>
        <taxon>Streptophyta</taxon>
        <taxon>Embryophyta</taxon>
        <taxon>Tracheophyta</taxon>
        <taxon>Spermatophyta</taxon>
        <taxon>Magnoliopsida</taxon>
        <taxon>eudicotyledons</taxon>
        <taxon>Gunneridae</taxon>
        <taxon>Pentapetalae</taxon>
        <taxon>rosids</taxon>
        <taxon>fabids</taxon>
        <taxon>Fabales</taxon>
        <taxon>Fabaceae</taxon>
        <taxon>Papilionoideae</taxon>
        <taxon>50 kb inversion clade</taxon>
        <taxon>NPAAA clade</taxon>
        <taxon>Hologalegina</taxon>
        <taxon>IRL clade</taxon>
        <taxon>Trifolieae</taxon>
        <taxon>Medicago</taxon>
    </lineage>
</organism>
<gene>
    <name evidence="1" type="ORF">MtrunA17_Chr4g0009391</name>
</gene>
<reference evidence="1" key="1">
    <citation type="journal article" date="2018" name="Nat. Plants">
        <title>Whole-genome landscape of Medicago truncatula symbiotic genes.</title>
        <authorList>
            <person name="Pecrix Y."/>
            <person name="Gamas P."/>
            <person name="Carrere S."/>
        </authorList>
    </citation>
    <scope>NUCLEOTIDE SEQUENCE</scope>
    <source>
        <tissue evidence="1">Leaves</tissue>
    </source>
</reference>
<proteinExistence type="predicted"/>
<evidence type="ECO:0000313" key="1">
    <source>
        <dbReference type="EMBL" id="RHN59078.1"/>
    </source>
</evidence>
<name>A0A396I2T3_MEDTR</name>
<dbReference type="Gramene" id="rna21065">
    <property type="protein sequence ID" value="RHN59078.1"/>
    <property type="gene ID" value="gene21065"/>
</dbReference>